<keyword evidence="1" id="KW-0732">Signal</keyword>
<dbReference type="AlphaFoldDB" id="A0A1G9SE01"/>
<dbReference type="EMBL" id="FNFB01000056">
    <property type="protein sequence ID" value="SDM33703.1"/>
    <property type="molecule type" value="Genomic_DNA"/>
</dbReference>
<gene>
    <name evidence="3" type="ORF">SAMN05421874_1567</name>
</gene>
<dbReference type="InterPro" id="IPR013783">
    <property type="entry name" value="Ig-like_fold"/>
</dbReference>
<dbReference type="GO" id="GO:0005975">
    <property type="term" value="P:carbohydrate metabolic process"/>
    <property type="evidence" value="ECO:0007669"/>
    <property type="project" value="UniProtKB-ARBA"/>
</dbReference>
<organism evidence="3 4">
    <name type="scientific">Nonomuraea maritima</name>
    <dbReference type="NCBI Taxonomy" id="683260"/>
    <lineage>
        <taxon>Bacteria</taxon>
        <taxon>Bacillati</taxon>
        <taxon>Actinomycetota</taxon>
        <taxon>Actinomycetes</taxon>
        <taxon>Streptosporangiales</taxon>
        <taxon>Streptosporangiaceae</taxon>
        <taxon>Nonomuraea</taxon>
    </lineage>
</organism>
<accession>A0A1G9SE01</accession>
<dbReference type="Gene3D" id="2.60.40.10">
    <property type="entry name" value="Immunoglobulins"/>
    <property type="match status" value="1"/>
</dbReference>
<dbReference type="RefSeq" id="WP_143022430.1">
    <property type="nucleotide sequence ID" value="NZ_FNFB01000056.1"/>
</dbReference>
<evidence type="ECO:0000256" key="1">
    <source>
        <dbReference type="SAM" id="SignalP"/>
    </source>
</evidence>
<evidence type="ECO:0000313" key="3">
    <source>
        <dbReference type="EMBL" id="SDM33703.1"/>
    </source>
</evidence>
<feature type="domain" description="Bacterial Ig-like" evidence="2">
    <location>
        <begin position="28"/>
        <end position="115"/>
    </location>
</feature>
<feature type="signal peptide" evidence="1">
    <location>
        <begin position="1"/>
        <end position="18"/>
    </location>
</feature>
<dbReference type="Proteomes" id="UP000198683">
    <property type="component" value="Unassembled WGS sequence"/>
</dbReference>
<name>A0A1G9SE01_9ACTN</name>
<protein>
    <submittedName>
        <fullName evidence="3">Ig-like domain (Group 3)</fullName>
    </submittedName>
</protein>
<dbReference type="Pfam" id="PF16640">
    <property type="entry name" value="Big_3_5"/>
    <property type="match status" value="1"/>
</dbReference>
<evidence type="ECO:0000259" key="2">
    <source>
        <dbReference type="Pfam" id="PF16640"/>
    </source>
</evidence>
<sequence length="155" mass="15459">MVLGALAGAVTCAPQASAQTQAPTTTTLTASPSSAAIGQYVVLSAHLSGCADTSTSLGMSFFDDGDLLATVPIAANGDASLIRSFSTTGTHTVTAVFNASPECAVSYATTNVVVTDSPAPPGPGLLGLNVGDIHIGDTKNVTGSYNNSAEVNYYN</sequence>
<keyword evidence="4" id="KW-1185">Reference proteome</keyword>
<evidence type="ECO:0000313" key="4">
    <source>
        <dbReference type="Proteomes" id="UP000198683"/>
    </source>
</evidence>
<dbReference type="OrthoDB" id="4178118at2"/>
<feature type="chain" id="PRO_5011586467" evidence="1">
    <location>
        <begin position="19"/>
        <end position="155"/>
    </location>
</feature>
<dbReference type="InterPro" id="IPR032109">
    <property type="entry name" value="Big_3_5"/>
</dbReference>
<proteinExistence type="predicted"/>
<reference evidence="3 4" key="1">
    <citation type="submission" date="2016-10" db="EMBL/GenBank/DDBJ databases">
        <authorList>
            <person name="de Groot N.N."/>
        </authorList>
    </citation>
    <scope>NUCLEOTIDE SEQUENCE [LARGE SCALE GENOMIC DNA]</scope>
    <source>
        <strain evidence="3 4">CGMCC 4.5681</strain>
    </source>
</reference>